<sequence length="75" mass="8873">MKQLKNINDYEAKQIFLSVVATDRENLNIILKLSNQSDLDIDYYVVLQSNPIYEGSYDFIQTRLNLNINWKLFLT</sequence>
<evidence type="ECO:0000313" key="1">
    <source>
        <dbReference type="EMBL" id="VEU82058.1"/>
    </source>
</evidence>
<organism evidence="1 2">
    <name type="scientific">Acholeplasma hippikon</name>
    <dbReference type="NCBI Taxonomy" id="264636"/>
    <lineage>
        <taxon>Bacteria</taxon>
        <taxon>Bacillati</taxon>
        <taxon>Mycoplasmatota</taxon>
        <taxon>Mollicutes</taxon>
        <taxon>Acholeplasmatales</taxon>
        <taxon>Acholeplasmataceae</taxon>
        <taxon>Acholeplasma</taxon>
    </lineage>
</organism>
<gene>
    <name evidence="1" type="ORF">NCTC10172_00064</name>
</gene>
<protein>
    <submittedName>
        <fullName evidence="1">Uncharacterized protein</fullName>
    </submittedName>
</protein>
<keyword evidence="2" id="KW-1185">Reference proteome</keyword>
<dbReference type="STRING" id="1408416.GCA_000702765_00141"/>
<reference evidence="1 2" key="1">
    <citation type="submission" date="2019-01" db="EMBL/GenBank/DDBJ databases">
        <authorList>
            <consortium name="Pathogen Informatics"/>
        </authorList>
    </citation>
    <scope>NUCLEOTIDE SEQUENCE [LARGE SCALE GENOMIC DNA]</scope>
    <source>
        <strain evidence="1 2">NCTC10172</strain>
    </source>
</reference>
<dbReference type="Proteomes" id="UP000290909">
    <property type="component" value="Chromosome"/>
</dbReference>
<name>A0A449BHX9_9MOLU</name>
<dbReference type="AlphaFoldDB" id="A0A449BHX9"/>
<dbReference type="KEGG" id="ahk:NCTC10172_00064"/>
<evidence type="ECO:0000313" key="2">
    <source>
        <dbReference type="Proteomes" id="UP000290909"/>
    </source>
</evidence>
<accession>A0A449BHX9</accession>
<dbReference type="EMBL" id="LR215050">
    <property type="protein sequence ID" value="VEU82058.1"/>
    <property type="molecule type" value="Genomic_DNA"/>
</dbReference>
<proteinExistence type="predicted"/>